<organism evidence="4 5">
    <name type="scientific">Mesocricetus auratus</name>
    <name type="common">Golden hamster</name>
    <dbReference type="NCBI Taxonomy" id="10036"/>
    <lineage>
        <taxon>Eukaryota</taxon>
        <taxon>Metazoa</taxon>
        <taxon>Chordata</taxon>
        <taxon>Craniata</taxon>
        <taxon>Vertebrata</taxon>
        <taxon>Euteleostomi</taxon>
        <taxon>Mammalia</taxon>
        <taxon>Eutheria</taxon>
        <taxon>Euarchontoglires</taxon>
        <taxon>Glires</taxon>
        <taxon>Rodentia</taxon>
        <taxon>Myomorpha</taxon>
        <taxon>Muroidea</taxon>
        <taxon>Cricetidae</taxon>
        <taxon>Cricetinae</taxon>
        <taxon>Mesocricetus</taxon>
    </lineage>
</organism>
<evidence type="ECO:0000259" key="3">
    <source>
        <dbReference type="PROSITE" id="PS50144"/>
    </source>
</evidence>
<dbReference type="PROSITE" id="PS50097">
    <property type="entry name" value="BTB"/>
    <property type="match status" value="1"/>
</dbReference>
<evidence type="ECO:0000313" key="4">
    <source>
        <dbReference type="Proteomes" id="UP000886700"/>
    </source>
</evidence>
<dbReference type="GeneID" id="121138314"/>
<dbReference type="InterPro" id="IPR008974">
    <property type="entry name" value="TRAF-like"/>
</dbReference>
<comment type="similarity">
    <text evidence="1">Belongs to the Tdpoz family.</text>
</comment>
<dbReference type="Pfam" id="PF22486">
    <property type="entry name" value="MATH_2"/>
    <property type="match status" value="1"/>
</dbReference>
<evidence type="ECO:0000313" key="5">
    <source>
        <dbReference type="RefSeq" id="XP_040596978.1"/>
    </source>
</evidence>
<dbReference type="PROSITE" id="PS50144">
    <property type="entry name" value="MATH"/>
    <property type="match status" value="1"/>
</dbReference>
<feature type="non-terminal residue" evidence="5">
    <location>
        <position position="1"/>
    </location>
</feature>
<dbReference type="SUPFAM" id="SSF54695">
    <property type="entry name" value="POZ domain"/>
    <property type="match status" value="1"/>
</dbReference>
<dbReference type="Gene3D" id="6.20.250.50">
    <property type="match status" value="1"/>
</dbReference>
<proteinExistence type="inferred from homology"/>
<gene>
    <name evidence="5" type="primary">LOC121138314</name>
</gene>
<dbReference type="SMART" id="SM00225">
    <property type="entry name" value="BTB"/>
    <property type="match status" value="1"/>
</dbReference>
<evidence type="ECO:0000256" key="1">
    <source>
        <dbReference type="ARBA" id="ARBA00010846"/>
    </source>
</evidence>
<reference evidence="5" key="1">
    <citation type="submission" date="2025-08" db="UniProtKB">
        <authorList>
            <consortium name="RefSeq"/>
        </authorList>
    </citation>
    <scope>IDENTIFICATION</scope>
    <source>
        <tissue evidence="5">Liver</tissue>
    </source>
</reference>
<keyword evidence="4" id="KW-1185">Reference proteome</keyword>
<dbReference type="Gene3D" id="2.60.210.10">
    <property type="entry name" value="Apoptosis, Tumor Necrosis Factor Receptor Associated Protein 2, Chain A"/>
    <property type="match status" value="1"/>
</dbReference>
<name>A0ABM2X632_MESAU</name>
<dbReference type="Pfam" id="PF00651">
    <property type="entry name" value="BTB"/>
    <property type="match status" value="1"/>
</dbReference>
<dbReference type="RefSeq" id="XP_040596978.1">
    <property type="nucleotide sequence ID" value="XM_040741044.1"/>
</dbReference>
<dbReference type="SMART" id="SM00061">
    <property type="entry name" value="MATH"/>
    <property type="match status" value="1"/>
</dbReference>
<dbReference type="InterPro" id="IPR000210">
    <property type="entry name" value="BTB/POZ_dom"/>
</dbReference>
<dbReference type="SUPFAM" id="SSF49599">
    <property type="entry name" value="TRAF domain-like"/>
    <property type="match status" value="1"/>
</dbReference>
<feature type="domain" description="MATH" evidence="3">
    <location>
        <begin position="42"/>
        <end position="172"/>
    </location>
</feature>
<dbReference type="Gene3D" id="3.30.710.10">
    <property type="entry name" value="Potassium Channel Kv1.1, Chain A"/>
    <property type="match status" value="1"/>
</dbReference>
<sequence>FEEENTLPIHFGARLPVKLPQEDKSGDQAAESWGFTEVSFQKFTYSWTISNFCSMLREMKEAIESPTFSSGARDKNRWSLKIHPNGVDEESKGYMSVYLTLLSCPKRPVWAKFQFWIIDSKGEKTQGMKSPRFFSFQQNQQWGFRKFILRDFLLAQVPWLLEDNELSLRCKVTVVQDSFGLSDENKKPGIQVPRCTLADELGELWENSSFTDCFLVVGSQEFQAHKSILAVRSPVSRAMFGHDMEESRTNRIEIHDLEPQGFRAMMGFIYTGKAPDLHSMADIRLAVADKYGLHRLKVMCQHTLCKDHSVETAAHTLVLAHIHSAGNLKIQALDFITSHDSEVSETSSWKTMVGSYPHLLAEAYSSLASAHCSLLEPPPKRLKQS</sequence>
<dbReference type="PANTHER" id="PTHR24413">
    <property type="entry name" value="SPECKLE-TYPE POZ PROTEIN"/>
    <property type="match status" value="1"/>
</dbReference>
<dbReference type="Gene3D" id="6.10.250.3030">
    <property type="match status" value="1"/>
</dbReference>
<evidence type="ECO:0000259" key="2">
    <source>
        <dbReference type="PROSITE" id="PS50097"/>
    </source>
</evidence>
<dbReference type="InterPro" id="IPR011333">
    <property type="entry name" value="SKP1/BTB/POZ_sf"/>
</dbReference>
<accession>A0ABM2X632</accession>
<dbReference type="InterPro" id="IPR002083">
    <property type="entry name" value="MATH/TRAF_dom"/>
</dbReference>
<dbReference type="Proteomes" id="UP000886700">
    <property type="component" value="Unplaced"/>
</dbReference>
<protein>
    <submittedName>
        <fullName evidence="5">Speckle-type POZ protein-like</fullName>
    </submittedName>
</protein>
<feature type="domain" description="BTB" evidence="2">
    <location>
        <begin position="211"/>
        <end position="273"/>
    </location>
</feature>